<evidence type="ECO:0000313" key="2">
    <source>
        <dbReference type="Proteomes" id="UP001060085"/>
    </source>
</evidence>
<proteinExistence type="predicted"/>
<dbReference type="Proteomes" id="UP001060085">
    <property type="component" value="Linkage Group LG02"/>
</dbReference>
<sequence length="275" mass="29550">MEEVPEHVHLGPIVPDVLMRQHEHSQLSTHTLVTYRDQLDFMPSDQEVDDMASRVIQKPPSSPSQIANFAKKVQTIIRRCIVSIAPSRRHPREPVPDRGARGVKRRARRVPGGGARGGRPPAPPDIGRGHADPSRGGEMGEGSGGRGLGDLGSSYQVEPFDSLDLGMPSFSLGLTLPTQSYPPASYMPPPPGLGFSSFQSPHPPGIGSFSFQAPLAPCTGSSSFQAPPPPYMVASSSDSDEDYDEPTDVVTPPQQLGFGHRVGKKTTRFTPFDSP</sequence>
<reference evidence="2" key="1">
    <citation type="journal article" date="2023" name="Nat. Plants">
        <title>Single-cell RNA sequencing provides a high-resolution roadmap for understanding the multicellular compartmentation of specialized metabolism.</title>
        <authorList>
            <person name="Sun S."/>
            <person name="Shen X."/>
            <person name="Li Y."/>
            <person name="Li Y."/>
            <person name="Wang S."/>
            <person name="Li R."/>
            <person name="Zhang H."/>
            <person name="Shen G."/>
            <person name="Guo B."/>
            <person name="Wei J."/>
            <person name="Xu J."/>
            <person name="St-Pierre B."/>
            <person name="Chen S."/>
            <person name="Sun C."/>
        </authorList>
    </citation>
    <scope>NUCLEOTIDE SEQUENCE [LARGE SCALE GENOMIC DNA]</scope>
</reference>
<evidence type="ECO:0000313" key="1">
    <source>
        <dbReference type="EMBL" id="KAI5677347.1"/>
    </source>
</evidence>
<comment type="caution">
    <text evidence="1">The sequence shown here is derived from an EMBL/GenBank/DDBJ whole genome shotgun (WGS) entry which is preliminary data.</text>
</comment>
<gene>
    <name evidence="1" type="ORF">M9H77_08297</name>
</gene>
<name>A0ACC0BXB1_CATRO</name>
<protein>
    <submittedName>
        <fullName evidence="1">Uncharacterized protein</fullName>
    </submittedName>
</protein>
<accession>A0ACC0BXB1</accession>
<keyword evidence="2" id="KW-1185">Reference proteome</keyword>
<dbReference type="EMBL" id="CM044702">
    <property type="protein sequence ID" value="KAI5677347.1"/>
    <property type="molecule type" value="Genomic_DNA"/>
</dbReference>
<organism evidence="1 2">
    <name type="scientific">Catharanthus roseus</name>
    <name type="common">Madagascar periwinkle</name>
    <name type="synonym">Vinca rosea</name>
    <dbReference type="NCBI Taxonomy" id="4058"/>
    <lineage>
        <taxon>Eukaryota</taxon>
        <taxon>Viridiplantae</taxon>
        <taxon>Streptophyta</taxon>
        <taxon>Embryophyta</taxon>
        <taxon>Tracheophyta</taxon>
        <taxon>Spermatophyta</taxon>
        <taxon>Magnoliopsida</taxon>
        <taxon>eudicotyledons</taxon>
        <taxon>Gunneridae</taxon>
        <taxon>Pentapetalae</taxon>
        <taxon>asterids</taxon>
        <taxon>lamiids</taxon>
        <taxon>Gentianales</taxon>
        <taxon>Apocynaceae</taxon>
        <taxon>Rauvolfioideae</taxon>
        <taxon>Vinceae</taxon>
        <taxon>Catharanthinae</taxon>
        <taxon>Catharanthus</taxon>
    </lineage>
</organism>